<keyword evidence="2" id="KW-1185">Reference proteome</keyword>
<proteinExistence type="predicted"/>
<comment type="caution">
    <text evidence="1">The sequence shown here is derived from an EMBL/GenBank/DDBJ whole genome shotgun (WGS) entry which is preliminary data.</text>
</comment>
<dbReference type="Proteomes" id="UP001255416">
    <property type="component" value="Unassembled WGS sequence"/>
</dbReference>
<dbReference type="Pfam" id="PF20569">
    <property type="entry name" value="DUF6778"/>
    <property type="match status" value="1"/>
</dbReference>
<dbReference type="EMBL" id="JASMWN010000005">
    <property type="protein sequence ID" value="MDU9003870.1"/>
    <property type="molecule type" value="Genomic_DNA"/>
</dbReference>
<evidence type="ECO:0000313" key="1">
    <source>
        <dbReference type="EMBL" id="MDU9003870.1"/>
    </source>
</evidence>
<organism evidence="1 2">
    <name type="scientific">Sedimentitalea todarodis</name>
    <dbReference type="NCBI Taxonomy" id="1631240"/>
    <lineage>
        <taxon>Bacteria</taxon>
        <taxon>Pseudomonadati</taxon>
        <taxon>Pseudomonadota</taxon>
        <taxon>Alphaproteobacteria</taxon>
        <taxon>Rhodobacterales</taxon>
        <taxon>Paracoccaceae</taxon>
        <taxon>Sedimentitalea</taxon>
    </lineage>
</organism>
<dbReference type="InterPro" id="IPR046705">
    <property type="entry name" value="DUF6778"/>
</dbReference>
<accession>A0ABU3VCG7</accession>
<evidence type="ECO:0008006" key="3">
    <source>
        <dbReference type="Google" id="ProtNLM"/>
    </source>
</evidence>
<evidence type="ECO:0000313" key="2">
    <source>
        <dbReference type="Proteomes" id="UP001255416"/>
    </source>
</evidence>
<reference evidence="2" key="1">
    <citation type="submission" date="2023-05" db="EMBL/GenBank/DDBJ databases">
        <title>Sedimentitalea sp. nov. JM2-8.</title>
        <authorList>
            <person name="Huang J."/>
        </authorList>
    </citation>
    <scope>NUCLEOTIDE SEQUENCE [LARGE SCALE GENOMIC DNA]</scope>
    <source>
        <strain evidence="2">KHS03</strain>
    </source>
</reference>
<protein>
    <recommendedName>
        <fullName evidence="3">DUF3313 domain-containing protein</fullName>
    </recommendedName>
</protein>
<dbReference type="RefSeq" id="WP_316775091.1">
    <property type="nucleotide sequence ID" value="NZ_JASMWN010000005.1"/>
</dbReference>
<gene>
    <name evidence="1" type="ORF">QO231_08390</name>
</gene>
<name>A0ABU3VCG7_9RHOB</name>
<sequence length="225" mass="24070">MLRTYNAFSIIADTGVATLARLHRSVRLAIMFLAGAFMLTACEREWSTDYDEPLSSAATANWRVSSVQVSVPDTLTVSDVNRFFVEADIVWHGDPAGDRRAQVKAITTAGVQEAARGLNGSRPVVLDVTVLHFHGVSPITVARAPGAVHNMKFAAQVRDARTGATLTEPTLILAEMPALVGEAAYYAAQFGPTQKERVTAHIAATFSGWLGTGPDNRGSFISVGK</sequence>